<keyword evidence="2" id="KW-0560">Oxidoreductase</keyword>
<organism evidence="2 3">
    <name type="scientific">Bordetella ansorpii</name>
    <dbReference type="NCBI Taxonomy" id="288768"/>
    <lineage>
        <taxon>Bacteria</taxon>
        <taxon>Pseudomonadati</taxon>
        <taxon>Pseudomonadota</taxon>
        <taxon>Betaproteobacteria</taxon>
        <taxon>Burkholderiales</taxon>
        <taxon>Alcaligenaceae</taxon>
        <taxon>Bordetella</taxon>
    </lineage>
</organism>
<evidence type="ECO:0000313" key="2">
    <source>
        <dbReference type="EMBL" id="SAI30440.1"/>
    </source>
</evidence>
<dbReference type="GO" id="GO:0009027">
    <property type="term" value="F:tartrate dehydrogenase activity"/>
    <property type="evidence" value="ECO:0007669"/>
    <property type="project" value="UniProtKB-EC"/>
</dbReference>
<sequence>MMPDNGLDDQRDKDTILSGSAGDPYTPDHVTP</sequence>
<dbReference type="EC" id="1.1.1.93" evidence="2"/>
<name>A0A157PAW6_9BORD</name>
<dbReference type="EMBL" id="FKBS01000014">
    <property type="protein sequence ID" value="SAI30440.1"/>
    <property type="molecule type" value="Genomic_DNA"/>
</dbReference>
<gene>
    <name evidence="2" type="primary">yeaU2</name>
    <name evidence="2" type="ORF">SAMEA1982600_02420</name>
</gene>
<evidence type="ECO:0000313" key="3">
    <source>
        <dbReference type="Proteomes" id="UP000077037"/>
    </source>
</evidence>
<protein>
    <submittedName>
        <fullName evidence="2">Tartrate dehydrogenase</fullName>
        <ecNumber evidence="2">1.1.1.93</ecNumber>
    </submittedName>
</protein>
<evidence type="ECO:0000256" key="1">
    <source>
        <dbReference type="SAM" id="MobiDB-lite"/>
    </source>
</evidence>
<proteinExistence type="predicted"/>
<dbReference type="AlphaFoldDB" id="A0A157PAW6"/>
<accession>A0A157PAW6</accession>
<dbReference type="Proteomes" id="UP000077037">
    <property type="component" value="Unassembled WGS sequence"/>
</dbReference>
<feature type="region of interest" description="Disordered" evidence="1">
    <location>
        <begin position="1"/>
        <end position="32"/>
    </location>
</feature>
<reference evidence="2 3" key="1">
    <citation type="submission" date="2016-03" db="EMBL/GenBank/DDBJ databases">
        <authorList>
            <consortium name="Pathogen Informatics"/>
        </authorList>
    </citation>
    <scope>NUCLEOTIDE SEQUENCE [LARGE SCALE GENOMIC DNA]</scope>
    <source>
        <strain evidence="2 3">NCTC13364</strain>
    </source>
</reference>